<proteinExistence type="predicted"/>
<sequence length="179" mass="20405">MRAIKVVDYDPFWPRLFAEIRTEISTLLGDLVLSIDHIGSTSVPGLAAKPKIDLDVVTISHDVLPEAIEIVRATDFVFHGDRGEKRWAFTRDREGYGFKLYLCGPDNRAHRQRIRFRDYLRDHPERAKAYADLKRHLAAEADGDWDLYTGGKTQFVGETLRLASLVRSAHAYRLALPLS</sequence>
<reference evidence="1 2" key="1">
    <citation type="submission" date="2012-02" db="EMBL/GenBank/DDBJ databases">
        <title>Improved High-Quality Draft Sequence of Rhizobium leguminosarum bv. trifolii WSM597.</title>
        <authorList>
            <consortium name="US DOE Joint Genome Institute"/>
            <person name="Lucas S."/>
            <person name="Han J."/>
            <person name="Lapidus A."/>
            <person name="Cheng J.-F."/>
            <person name="Goodwin L."/>
            <person name="Pitluck S."/>
            <person name="Peters L."/>
            <person name="Ovchinnikova G."/>
            <person name="Held B."/>
            <person name="Detter J.C."/>
            <person name="Han C."/>
            <person name="Tapia R."/>
            <person name="Land M."/>
            <person name="Hauser L."/>
            <person name="Kyrpides N."/>
            <person name="Ivanova N."/>
            <person name="Pagani I."/>
            <person name="Brau L."/>
            <person name="Yates R."/>
            <person name="O'Hara G."/>
            <person name="Rui T."/>
            <person name="Howieson J."/>
            <person name="Reeve W."/>
            <person name="Woyke T."/>
        </authorList>
    </citation>
    <scope>NUCLEOTIDE SEQUENCE [LARGE SCALE GENOMIC DNA]</scope>
    <source>
        <strain evidence="1 2">WSM597</strain>
    </source>
</reference>
<dbReference type="SUPFAM" id="SSF81301">
    <property type="entry name" value="Nucleotidyltransferase"/>
    <property type="match status" value="1"/>
</dbReference>
<dbReference type="EMBL" id="JH719381">
    <property type="protein sequence ID" value="EJB04730.1"/>
    <property type="molecule type" value="Genomic_DNA"/>
</dbReference>
<evidence type="ECO:0000313" key="2">
    <source>
        <dbReference type="Proteomes" id="UP000005092"/>
    </source>
</evidence>
<evidence type="ECO:0008006" key="3">
    <source>
        <dbReference type="Google" id="ProtNLM"/>
    </source>
</evidence>
<organism evidence="1 2">
    <name type="scientific">Rhizobium leguminosarum bv. trifolii WSM597</name>
    <dbReference type="NCBI Taxonomy" id="754764"/>
    <lineage>
        <taxon>Bacteria</taxon>
        <taxon>Pseudomonadati</taxon>
        <taxon>Pseudomonadota</taxon>
        <taxon>Alphaproteobacteria</taxon>
        <taxon>Hyphomicrobiales</taxon>
        <taxon>Rhizobiaceae</taxon>
        <taxon>Rhizobium/Agrobacterium group</taxon>
        <taxon>Rhizobium</taxon>
    </lineage>
</organism>
<evidence type="ECO:0000313" key="1">
    <source>
        <dbReference type="EMBL" id="EJB04730.1"/>
    </source>
</evidence>
<dbReference type="PANTHER" id="PTHR34822">
    <property type="entry name" value="GRPB DOMAIN PROTEIN (AFU_ORTHOLOGUE AFUA_1G01530)"/>
    <property type="match status" value="1"/>
</dbReference>
<dbReference type="InterPro" id="IPR043519">
    <property type="entry name" value="NT_sf"/>
</dbReference>
<dbReference type="RefSeq" id="WP_003589292.1">
    <property type="nucleotide sequence ID" value="NZ_JH719381.1"/>
</dbReference>
<dbReference type="Pfam" id="PF04229">
    <property type="entry name" value="GrpB"/>
    <property type="match status" value="1"/>
</dbReference>
<gene>
    <name evidence="1" type="ORF">Rleg9DRAFT_3588</name>
</gene>
<protein>
    <recommendedName>
        <fullName evidence="3">GrpB family protein</fullName>
    </recommendedName>
</protein>
<dbReference type="PANTHER" id="PTHR34822:SF1">
    <property type="entry name" value="GRPB FAMILY PROTEIN"/>
    <property type="match status" value="1"/>
</dbReference>
<dbReference type="Proteomes" id="UP000005092">
    <property type="component" value="Unassembled WGS sequence"/>
</dbReference>
<dbReference type="Gene3D" id="3.30.460.10">
    <property type="entry name" value="Beta Polymerase, domain 2"/>
    <property type="match status" value="1"/>
</dbReference>
<dbReference type="AlphaFoldDB" id="J0H3V3"/>
<dbReference type="InterPro" id="IPR007344">
    <property type="entry name" value="GrpB/CoaE"/>
</dbReference>
<name>J0H3V3_RHILT</name>
<dbReference type="HOGENOM" id="CLU_086407_2_1_5"/>
<dbReference type="OrthoDB" id="9799092at2"/>
<accession>J0H3V3</accession>